<feature type="chain" id="PRO_5003846637" evidence="1">
    <location>
        <begin position="25"/>
        <end position="415"/>
    </location>
</feature>
<dbReference type="OrthoDB" id="9807055at2"/>
<dbReference type="Proteomes" id="UP000005835">
    <property type="component" value="Unassembled WGS sequence"/>
</dbReference>
<keyword evidence="1" id="KW-0732">Signal</keyword>
<feature type="signal peptide" evidence="1">
    <location>
        <begin position="1"/>
        <end position="24"/>
    </location>
</feature>
<dbReference type="RefSeq" id="WP_005434472.1">
    <property type="nucleotide sequence ID" value="NZ_JH815515.1"/>
</dbReference>
<organism evidence="2 3">
    <name type="scientific">Sutterella wadsworthensis 2_1_59BFAA</name>
    <dbReference type="NCBI Taxonomy" id="742823"/>
    <lineage>
        <taxon>Bacteria</taxon>
        <taxon>Pseudomonadati</taxon>
        <taxon>Pseudomonadota</taxon>
        <taxon>Betaproteobacteria</taxon>
        <taxon>Burkholderiales</taxon>
        <taxon>Sutterellaceae</taxon>
        <taxon>Sutterella</taxon>
    </lineage>
</organism>
<comment type="caution">
    <text evidence="2">The sequence shown here is derived from an EMBL/GenBank/DDBJ whole genome shotgun (WGS) entry which is preliminary data.</text>
</comment>
<evidence type="ECO:0000256" key="1">
    <source>
        <dbReference type="SAM" id="SignalP"/>
    </source>
</evidence>
<dbReference type="PATRIC" id="fig|742823.3.peg.857"/>
<protein>
    <submittedName>
        <fullName evidence="2">Uncharacterized protein</fullName>
    </submittedName>
</protein>
<dbReference type="EMBL" id="ADMG01000021">
    <property type="protein sequence ID" value="EKB31538.1"/>
    <property type="molecule type" value="Genomic_DNA"/>
</dbReference>
<evidence type="ECO:0000313" key="3">
    <source>
        <dbReference type="Proteomes" id="UP000005835"/>
    </source>
</evidence>
<dbReference type="HOGENOM" id="CLU_605373_0_0_4"/>
<accession>K1JY51</accession>
<gene>
    <name evidence="2" type="ORF">HMPREF9465_00850</name>
</gene>
<name>K1JY51_9BURK</name>
<keyword evidence="3" id="KW-1185">Reference proteome</keyword>
<sequence length="415" mass="44354">MLRLFPALALVLSLGLAGPGTVSAAPLITVETAPGDDAAIIDGVKRTHAPDPRTKLFEVTAETSGGITVLKGRTDSAEALSDLRAAYYVQKRPVDVRVKLLPDSDDLKKKVWAFTTAPVTRITDLSGRPVTTVPAGTPAARLDEKDGMTLLRLPDGSIGLARSTDVRPCTETEILIRNRHERLIVTADKAVFKPLQEESAPSADVVLPRGAVLRLDGAGDGVMRAALPDGRRGTIAVSAVEKLADFERREESERRSDPAAFMKALSETAVREAASGRHADGGSFLRSVFLARDLIVQRDPDMLLAAYPKADGGRSLDRFKPGDVLVFRPVNGVRAAGISLGGSRFVSAPDMGGDLRKGGAKARAALRKSLEGAVRIDPGFLNDPCLTSTRSNPYWQAPVKALVPCSRRADIEMIR</sequence>
<evidence type="ECO:0000313" key="2">
    <source>
        <dbReference type="EMBL" id="EKB31538.1"/>
    </source>
</evidence>
<reference evidence="2 3" key="1">
    <citation type="submission" date="2012-05" db="EMBL/GenBank/DDBJ databases">
        <title>The Genome Sequence of Sutterella wadsworthensis 2_1_59BFAA.</title>
        <authorList>
            <consortium name="The Broad Institute Genome Sequencing Platform"/>
            <person name="Earl A."/>
            <person name="Ward D."/>
            <person name="Feldgarden M."/>
            <person name="Gevers D."/>
            <person name="Daigneault M."/>
            <person name="Strauss J."/>
            <person name="Allen-Vercoe E."/>
            <person name="Walker B."/>
            <person name="Young S.K."/>
            <person name="Zeng Q."/>
            <person name="Gargeya S."/>
            <person name="Fitzgerald M."/>
            <person name="Haas B."/>
            <person name="Abouelleil A."/>
            <person name="Alvarado L."/>
            <person name="Arachchi H.M."/>
            <person name="Berlin A.M."/>
            <person name="Chapman S.B."/>
            <person name="Goldberg J."/>
            <person name="Griggs A."/>
            <person name="Gujja S."/>
            <person name="Hansen M."/>
            <person name="Howarth C."/>
            <person name="Imamovic A."/>
            <person name="Larimer J."/>
            <person name="McCowen C."/>
            <person name="Montmayeur A."/>
            <person name="Murphy C."/>
            <person name="Neiman D."/>
            <person name="Pearson M."/>
            <person name="Priest M."/>
            <person name="Roberts A."/>
            <person name="Saif S."/>
            <person name="Shea T."/>
            <person name="Sisk P."/>
            <person name="Sykes S."/>
            <person name="Wortman J."/>
            <person name="Nusbaum C."/>
            <person name="Birren B."/>
        </authorList>
    </citation>
    <scope>NUCLEOTIDE SEQUENCE [LARGE SCALE GENOMIC DNA]</scope>
    <source>
        <strain evidence="2 3">2_1_59BFAA</strain>
    </source>
</reference>
<dbReference type="eggNOG" id="COG0791">
    <property type="taxonomic scope" value="Bacteria"/>
</dbReference>
<proteinExistence type="predicted"/>
<dbReference type="AlphaFoldDB" id="K1JY51"/>